<proteinExistence type="predicted"/>
<dbReference type="EMBL" id="FR824061">
    <property type="protein sequence ID" value="CCA15851.1"/>
    <property type="molecule type" value="Genomic_DNA"/>
</dbReference>
<protein>
    <submittedName>
        <fullName evidence="2">AlNc14C16G1736 protein</fullName>
    </submittedName>
</protein>
<evidence type="ECO:0000313" key="2">
    <source>
        <dbReference type="EMBL" id="CCA15851.1"/>
    </source>
</evidence>
<reference evidence="2" key="1">
    <citation type="journal article" date="2011" name="PLoS Biol.">
        <title>Gene gain and loss during evolution of obligate parasitism in the white rust pathogen of Arabidopsis thaliana.</title>
        <authorList>
            <person name="Kemen E."/>
            <person name="Gardiner A."/>
            <person name="Schultz-Larsen T."/>
            <person name="Kemen A.C."/>
            <person name="Balmuth A.L."/>
            <person name="Robert-Seilaniantz A."/>
            <person name="Bailey K."/>
            <person name="Holub E."/>
            <person name="Studholme D.J."/>
            <person name="Maclean D."/>
            <person name="Jones J.D."/>
        </authorList>
    </citation>
    <scope>NUCLEOTIDE SEQUENCE</scope>
</reference>
<gene>
    <name evidence="2" type="primary">AlNc14C16G1736</name>
    <name evidence="2" type="ORF">ALNC14_019940</name>
</gene>
<evidence type="ECO:0000256" key="1">
    <source>
        <dbReference type="SAM" id="MobiDB-lite"/>
    </source>
</evidence>
<feature type="region of interest" description="Disordered" evidence="1">
    <location>
        <begin position="52"/>
        <end position="103"/>
    </location>
</feature>
<accession>F0W453</accession>
<organism evidence="2">
    <name type="scientific">Albugo laibachii Nc14</name>
    <dbReference type="NCBI Taxonomy" id="890382"/>
    <lineage>
        <taxon>Eukaryota</taxon>
        <taxon>Sar</taxon>
        <taxon>Stramenopiles</taxon>
        <taxon>Oomycota</taxon>
        <taxon>Peronosporomycetes</taxon>
        <taxon>Albuginales</taxon>
        <taxon>Albuginaceae</taxon>
        <taxon>Albugo</taxon>
    </lineage>
</organism>
<dbReference type="AlphaFoldDB" id="F0W453"/>
<name>F0W453_9STRA</name>
<dbReference type="HOGENOM" id="CLU_2532151_0_0_1"/>
<reference evidence="2" key="2">
    <citation type="submission" date="2011-02" db="EMBL/GenBank/DDBJ databases">
        <authorList>
            <person name="MacLean D."/>
        </authorList>
    </citation>
    <scope>NUCLEOTIDE SEQUENCE</scope>
</reference>
<sequence length="103" mass="11989">MSTTKDMYEELRRIVPDAEGVRRRRTLRRLDPSGPFVGELTEERVRRMTEDIEMTDVSGDSRIANAPQLPRHPIHKGETSNDKRESSKNIKDITTRCWPMKHA</sequence>
<feature type="compositionally biased region" description="Basic and acidic residues" evidence="1">
    <location>
        <begin position="75"/>
        <end position="94"/>
    </location>
</feature>